<evidence type="ECO:0000313" key="2">
    <source>
        <dbReference type="EMBL" id="KAK8480340.1"/>
    </source>
</evidence>
<organism evidence="2 3">
    <name type="scientific">Hibiscus sabdariffa</name>
    <name type="common">roselle</name>
    <dbReference type="NCBI Taxonomy" id="183260"/>
    <lineage>
        <taxon>Eukaryota</taxon>
        <taxon>Viridiplantae</taxon>
        <taxon>Streptophyta</taxon>
        <taxon>Embryophyta</taxon>
        <taxon>Tracheophyta</taxon>
        <taxon>Spermatophyta</taxon>
        <taxon>Magnoliopsida</taxon>
        <taxon>eudicotyledons</taxon>
        <taxon>Gunneridae</taxon>
        <taxon>Pentapetalae</taxon>
        <taxon>rosids</taxon>
        <taxon>malvids</taxon>
        <taxon>Malvales</taxon>
        <taxon>Malvaceae</taxon>
        <taxon>Malvoideae</taxon>
        <taxon>Hibiscus</taxon>
    </lineage>
</organism>
<name>A0ABR1ZIF0_9ROSI</name>
<feature type="region of interest" description="Disordered" evidence="1">
    <location>
        <begin position="1"/>
        <end position="118"/>
    </location>
</feature>
<feature type="compositionally biased region" description="Pro residues" evidence="1">
    <location>
        <begin position="75"/>
        <end position="108"/>
    </location>
</feature>
<dbReference type="Proteomes" id="UP001396334">
    <property type="component" value="Unassembled WGS sequence"/>
</dbReference>
<gene>
    <name evidence="2" type="ORF">V6N11_013595</name>
</gene>
<evidence type="ECO:0000313" key="3">
    <source>
        <dbReference type="Proteomes" id="UP001396334"/>
    </source>
</evidence>
<protein>
    <submittedName>
        <fullName evidence="2">Uncharacterized protein</fullName>
    </submittedName>
</protein>
<dbReference type="Gene3D" id="3.10.20.90">
    <property type="entry name" value="Phosphatidylinositol 3-kinase Catalytic Subunit, Chain A, domain 1"/>
    <property type="match status" value="1"/>
</dbReference>
<sequence>MSLTQPRPMSVQMMQPIRPPPPPMQMAPGQPHMMMNRPPQMPPSMAMNAVNIPVPPPPGSQFTPVSVPRPFAPLSVPPPAMPMMQPPPPLPQGMPPPPPPEEAPPPLPDEPEPKKQKLDDSMLVPEDQFLAQHPGPACITVSVPNLDEVKLLKITVQALSETVGSLKEKISGDIQLPANKQKLRNEVGGGDDEVLNQAIVSFMKSSFEEQVTRFSYFR</sequence>
<dbReference type="InterPro" id="IPR029071">
    <property type="entry name" value="Ubiquitin-like_domsf"/>
</dbReference>
<accession>A0ABR1ZIF0</accession>
<reference evidence="2 3" key="1">
    <citation type="journal article" date="2024" name="G3 (Bethesda)">
        <title>Genome assembly of Hibiscus sabdariffa L. provides insights into metabolisms of medicinal natural products.</title>
        <authorList>
            <person name="Kim T."/>
        </authorList>
    </citation>
    <scope>NUCLEOTIDE SEQUENCE [LARGE SCALE GENOMIC DNA]</scope>
    <source>
        <strain evidence="2">TK-2024</strain>
        <tissue evidence="2">Old leaves</tissue>
    </source>
</reference>
<dbReference type="EMBL" id="JBBPBN010001049">
    <property type="protein sequence ID" value="KAK8480340.1"/>
    <property type="molecule type" value="Genomic_DNA"/>
</dbReference>
<keyword evidence="3" id="KW-1185">Reference proteome</keyword>
<evidence type="ECO:0000256" key="1">
    <source>
        <dbReference type="SAM" id="MobiDB-lite"/>
    </source>
</evidence>
<feature type="compositionally biased region" description="Low complexity" evidence="1">
    <location>
        <begin position="26"/>
        <end position="35"/>
    </location>
</feature>
<dbReference type="SUPFAM" id="SSF54236">
    <property type="entry name" value="Ubiquitin-like"/>
    <property type="match status" value="1"/>
</dbReference>
<proteinExistence type="predicted"/>
<comment type="caution">
    <text evidence="2">The sequence shown here is derived from an EMBL/GenBank/DDBJ whole genome shotgun (WGS) entry which is preliminary data.</text>
</comment>